<dbReference type="SUPFAM" id="SSF51717">
    <property type="entry name" value="Dihydropteroate synthetase-like"/>
    <property type="match status" value="1"/>
</dbReference>
<dbReference type="InterPro" id="IPR011005">
    <property type="entry name" value="Dihydropteroate_synth-like_sf"/>
</dbReference>
<comment type="cofactor">
    <cofactor evidence="2 9">
        <name>Mg(2+)</name>
        <dbReference type="ChEBI" id="CHEBI:18420"/>
    </cofactor>
</comment>
<comment type="function">
    <text evidence="9">Catalyzes the condensation of para-aminobenzoate (pABA) with 6-hydroxymethyl-7,8-dihydropterin diphosphate (DHPt-PP) to form 7,8-dihydropteroate (H2Pte), the immediate precursor of folate derivatives.</text>
</comment>
<dbReference type="PROSITE" id="PS00793">
    <property type="entry name" value="DHPS_2"/>
    <property type="match status" value="1"/>
</dbReference>
<name>A0A1M7TUJ6_9RHOB</name>
<protein>
    <recommendedName>
        <fullName evidence="4 9">Dihydropteroate synthase</fullName>
        <shortName evidence="9">DHPS</shortName>
        <ecNumber evidence="4 9">2.5.1.15</ecNumber>
    </recommendedName>
    <alternativeName>
        <fullName evidence="9">Dihydropteroate pyrophosphorylase</fullName>
    </alternativeName>
</protein>
<dbReference type="OrthoDB" id="9811744at2"/>
<evidence type="ECO:0000256" key="5">
    <source>
        <dbReference type="ARBA" id="ARBA00022679"/>
    </source>
</evidence>
<evidence type="ECO:0000313" key="12">
    <source>
        <dbReference type="Proteomes" id="UP000184066"/>
    </source>
</evidence>
<dbReference type="PROSITE" id="PS50972">
    <property type="entry name" value="PTERIN_BINDING"/>
    <property type="match status" value="1"/>
</dbReference>
<dbReference type="GO" id="GO:0046656">
    <property type="term" value="P:folic acid biosynthetic process"/>
    <property type="evidence" value="ECO:0007669"/>
    <property type="project" value="UniProtKB-KW"/>
</dbReference>
<comment type="catalytic activity">
    <reaction evidence="1">
        <text>(7,8-dihydropterin-6-yl)methyl diphosphate + 4-aminobenzoate = 7,8-dihydropteroate + diphosphate</text>
        <dbReference type="Rhea" id="RHEA:19949"/>
        <dbReference type="ChEBI" id="CHEBI:17836"/>
        <dbReference type="ChEBI" id="CHEBI:17839"/>
        <dbReference type="ChEBI" id="CHEBI:33019"/>
        <dbReference type="ChEBI" id="CHEBI:72950"/>
        <dbReference type="EC" id="2.5.1.15"/>
    </reaction>
</comment>
<dbReference type="EMBL" id="FRDL01000010">
    <property type="protein sequence ID" value="SHN74303.1"/>
    <property type="molecule type" value="Genomic_DNA"/>
</dbReference>
<proteinExistence type="inferred from homology"/>
<sequence length="338" mass="34963">MTERALYARPIPADPALGDDQTLPLAGGPVRFAFAQILSRSAPPRVVPARALPDDLLERLTAPRAPICGLTLDRPRIMGVINVTPDSFSDGGRHLAAEAAADAGRRMLAEGADILDIGGESTRPGAAEIPAGEEAARVLPVIAALRGAAPLSIDTRKPEVARAAFAAGAALYNDVSALTFAPDSLAAAAELGGPVCLMHAQGDPQTMQRNPRYDDVLLDVYDWLAARVAACEAAGIARARILVDPGIGFGKTLAHNLALLRGLSLFHGLGCAILLGVSRKSFIGALSGEADPARRAPGSIAAGLAGLAQGVQILRVHDVAQTAQAVAVWRAIRHGENP</sequence>
<dbReference type="UniPathway" id="UPA00077">
    <property type="reaction ID" value="UER00156"/>
</dbReference>
<accession>A0A1M7TUJ6</accession>
<feature type="domain" description="Pterin-binding" evidence="10">
    <location>
        <begin position="75"/>
        <end position="327"/>
    </location>
</feature>
<gene>
    <name evidence="11" type="ORF">SAMN05216200_11032</name>
</gene>
<dbReference type="Gene3D" id="3.20.20.20">
    <property type="entry name" value="Dihydropteroate synthase-like"/>
    <property type="match status" value="1"/>
</dbReference>
<dbReference type="InterPro" id="IPR000489">
    <property type="entry name" value="Pterin-binding_dom"/>
</dbReference>
<evidence type="ECO:0000256" key="6">
    <source>
        <dbReference type="ARBA" id="ARBA00022723"/>
    </source>
</evidence>
<dbReference type="Proteomes" id="UP000184066">
    <property type="component" value="Unassembled WGS sequence"/>
</dbReference>
<dbReference type="GO" id="GO:0046872">
    <property type="term" value="F:metal ion binding"/>
    <property type="evidence" value="ECO:0007669"/>
    <property type="project" value="UniProtKB-KW"/>
</dbReference>
<evidence type="ECO:0000256" key="7">
    <source>
        <dbReference type="ARBA" id="ARBA00022842"/>
    </source>
</evidence>
<dbReference type="EC" id="2.5.1.15" evidence="4 9"/>
<dbReference type="PANTHER" id="PTHR20941">
    <property type="entry name" value="FOLATE SYNTHESIS PROTEINS"/>
    <property type="match status" value="1"/>
</dbReference>
<dbReference type="PANTHER" id="PTHR20941:SF1">
    <property type="entry name" value="FOLIC ACID SYNTHESIS PROTEIN FOL1"/>
    <property type="match status" value="1"/>
</dbReference>
<dbReference type="PROSITE" id="PS00792">
    <property type="entry name" value="DHPS_1"/>
    <property type="match status" value="1"/>
</dbReference>
<comment type="pathway">
    <text evidence="3 9">Cofactor biosynthesis; tetrahydrofolate biosynthesis; 7,8-dihydrofolate from 2-amino-4-hydroxy-6-hydroxymethyl-7,8-dihydropteridine diphosphate and 4-aminobenzoate: step 1/2.</text>
</comment>
<evidence type="ECO:0000256" key="3">
    <source>
        <dbReference type="ARBA" id="ARBA00004763"/>
    </source>
</evidence>
<dbReference type="RefSeq" id="WP_072748109.1">
    <property type="nucleotide sequence ID" value="NZ_FOHL01000001.1"/>
</dbReference>
<evidence type="ECO:0000313" key="11">
    <source>
        <dbReference type="EMBL" id="SHN74303.1"/>
    </source>
</evidence>
<evidence type="ECO:0000256" key="1">
    <source>
        <dbReference type="ARBA" id="ARBA00000012"/>
    </source>
</evidence>
<keyword evidence="7 9" id="KW-0460">Magnesium</keyword>
<evidence type="ECO:0000259" key="10">
    <source>
        <dbReference type="PROSITE" id="PS50972"/>
    </source>
</evidence>
<keyword evidence="6 9" id="KW-0479">Metal-binding</keyword>
<dbReference type="InterPro" id="IPR045031">
    <property type="entry name" value="DHP_synth-like"/>
</dbReference>
<evidence type="ECO:0000256" key="4">
    <source>
        <dbReference type="ARBA" id="ARBA00012458"/>
    </source>
</evidence>
<evidence type="ECO:0000256" key="9">
    <source>
        <dbReference type="RuleBase" id="RU361205"/>
    </source>
</evidence>
<organism evidence="11 12">
    <name type="scientific">Oceanicella actignis</name>
    <dbReference type="NCBI Taxonomy" id="1189325"/>
    <lineage>
        <taxon>Bacteria</taxon>
        <taxon>Pseudomonadati</taxon>
        <taxon>Pseudomonadota</taxon>
        <taxon>Alphaproteobacteria</taxon>
        <taxon>Rhodobacterales</taxon>
        <taxon>Paracoccaceae</taxon>
        <taxon>Oceanicella</taxon>
    </lineage>
</organism>
<dbReference type="STRING" id="1189325.SAMN04488119_101452"/>
<reference evidence="11 12" key="1">
    <citation type="submission" date="2016-12" db="EMBL/GenBank/DDBJ databases">
        <authorList>
            <person name="Song W.-J."/>
            <person name="Kurnit D.M."/>
        </authorList>
    </citation>
    <scope>NUCLEOTIDE SEQUENCE [LARGE SCALE GENOMIC DNA]</scope>
    <source>
        <strain evidence="11 12">CGMCC 1.10808</strain>
    </source>
</reference>
<dbReference type="GO" id="GO:0004156">
    <property type="term" value="F:dihydropteroate synthase activity"/>
    <property type="evidence" value="ECO:0007669"/>
    <property type="project" value="UniProtKB-EC"/>
</dbReference>
<keyword evidence="5 9" id="KW-0808">Transferase</keyword>
<keyword evidence="8 9" id="KW-0289">Folate biosynthesis</keyword>
<dbReference type="GO" id="GO:0046654">
    <property type="term" value="P:tetrahydrofolate biosynthetic process"/>
    <property type="evidence" value="ECO:0007669"/>
    <property type="project" value="UniProtKB-UniPathway"/>
</dbReference>
<dbReference type="Pfam" id="PF00809">
    <property type="entry name" value="Pterin_bind"/>
    <property type="match status" value="1"/>
</dbReference>
<dbReference type="NCBIfam" id="TIGR01496">
    <property type="entry name" value="DHPS"/>
    <property type="match status" value="1"/>
</dbReference>
<keyword evidence="12" id="KW-1185">Reference proteome</keyword>
<dbReference type="GO" id="GO:0005829">
    <property type="term" value="C:cytosol"/>
    <property type="evidence" value="ECO:0007669"/>
    <property type="project" value="TreeGrafter"/>
</dbReference>
<evidence type="ECO:0000256" key="8">
    <source>
        <dbReference type="ARBA" id="ARBA00022909"/>
    </source>
</evidence>
<dbReference type="AlphaFoldDB" id="A0A1M7TUJ6"/>
<comment type="similarity">
    <text evidence="9">Belongs to the DHPS family.</text>
</comment>
<dbReference type="CDD" id="cd00739">
    <property type="entry name" value="DHPS"/>
    <property type="match status" value="1"/>
</dbReference>
<dbReference type="InterPro" id="IPR006390">
    <property type="entry name" value="DHP_synth_dom"/>
</dbReference>
<evidence type="ECO:0000256" key="2">
    <source>
        <dbReference type="ARBA" id="ARBA00001946"/>
    </source>
</evidence>